<feature type="chain" id="PRO_5042230099" evidence="7">
    <location>
        <begin position="21"/>
        <end position="235"/>
    </location>
</feature>
<dbReference type="GO" id="GO:0050840">
    <property type="term" value="F:extracellular matrix binding"/>
    <property type="evidence" value="ECO:0007669"/>
    <property type="project" value="TreeGrafter"/>
</dbReference>
<dbReference type="InterPro" id="IPR001212">
    <property type="entry name" value="Somatomedin_B_dom"/>
</dbReference>
<sequence length="235" mass="26129">MGALHLLAVLLLGALGLSLAAEESCEGYCFHGFNANRKCQCDYMCPYYESCCSDYETVCKPIEKRGDVFVVPEDGDYEENINDFNYTTNAFSENLSVDEVPSPASSTLATTTLNEKITETITDRIAEVPDVPDVPDIPDELCSGKPFDAFTNVKNGSIYAFRGKYFYELNDSKALEGYPKRIKDVWGIEGPIDAAFTRINCQGKTYIFKDDVCHLSGAEDRHGKMEVIGRDEAEQ</sequence>
<evidence type="ECO:0000313" key="9">
    <source>
        <dbReference type="EMBL" id="CAH2219973.1"/>
    </source>
</evidence>
<dbReference type="InterPro" id="IPR018486">
    <property type="entry name" value="Hemopexin_CS"/>
</dbReference>
<keyword evidence="10" id="KW-1185">Reference proteome</keyword>
<name>A0AAD1QY76_PELCU</name>
<dbReference type="Gene3D" id="4.10.410.20">
    <property type="match status" value="1"/>
</dbReference>
<evidence type="ECO:0000313" key="10">
    <source>
        <dbReference type="Proteomes" id="UP001295444"/>
    </source>
</evidence>
<dbReference type="GO" id="GO:0006955">
    <property type="term" value="P:immune response"/>
    <property type="evidence" value="ECO:0007669"/>
    <property type="project" value="InterPro"/>
</dbReference>
<dbReference type="PANTHER" id="PTHR22917:SF3">
    <property type="entry name" value="VITRONECTIN"/>
    <property type="match status" value="1"/>
</dbReference>
<dbReference type="PROSITE" id="PS00024">
    <property type="entry name" value="HEMOPEXIN"/>
    <property type="match status" value="1"/>
</dbReference>
<dbReference type="Proteomes" id="UP001295444">
    <property type="component" value="Chromosome 01"/>
</dbReference>
<dbReference type="GO" id="GO:0005615">
    <property type="term" value="C:extracellular space"/>
    <property type="evidence" value="ECO:0007669"/>
    <property type="project" value="TreeGrafter"/>
</dbReference>
<dbReference type="InterPro" id="IPR036024">
    <property type="entry name" value="Somatomedin_B-like_dom_sf"/>
</dbReference>
<dbReference type="Pfam" id="PF00045">
    <property type="entry name" value="Hemopexin"/>
    <property type="match status" value="1"/>
</dbReference>
<feature type="domain" description="SMB" evidence="8">
    <location>
        <begin position="21"/>
        <end position="65"/>
    </location>
</feature>
<keyword evidence="2" id="KW-0964">Secreted</keyword>
<dbReference type="InterPro" id="IPR020436">
    <property type="entry name" value="SMB_chordata"/>
</dbReference>
<dbReference type="SUPFAM" id="SSF90188">
    <property type="entry name" value="Somatomedin B domain"/>
    <property type="match status" value="1"/>
</dbReference>
<dbReference type="PROSITE" id="PS50958">
    <property type="entry name" value="SMB_2"/>
    <property type="match status" value="1"/>
</dbReference>
<dbReference type="GO" id="GO:0005178">
    <property type="term" value="F:integrin binding"/>
    <property type="evidence" value="ECO:0007669"/>
    <property type="project" value="TreeGrafter"/>
</dbReference>
<dbReference type="InterPro" id="IPR036375">
    <property type="entry name" value="Hemopexin-like_dom_sf"/>
</dbReference>
<evidence type="ECO:0000256" key="3">
    <source>
        <dbReference type="ARBA" id="ARBA00022729"/>
    </source>
</evidence>
<dbReference type="Gene3D" id="2.110.10.10">
    <property type="entry name" value="Hemopexin-like domain"/>
    <property type="match status" value="1"/>
</dbReference>
<dbReference type="GO" id="GO:0005044">
    <property type="term" value="F:scavenger receptor activity"/>
    <property type="evidence" value="ECO:0007669"/>
    <property type="project" value="InterPro"/>
</dbReference>
<dbReference type="PROSITE" id="PS00524">
    <property type="entry name" value="SMB_1"/>
    <property type="match status" value="1"/>
</dbReference>
<dbReference type="GO" id="GO:0030247">
    <property type="term" value="F:polysaccharide binding"/>
    <property type="evidence" value="ECO:0007669"/>
    <property type="project" value="InterPro"/>
</dbReference>
<dbReference type="GO" id="GO:0007160">
    <property type="term" value="P:cell-matrix adhesion"/>
    <property type="evidence" value="ECO:0007669"/>
    <property type="project" value="TreeGrafter"/>
</dbReference>
<evidence type="ECO:0000256" key="2">
    <source>
        <dbReference type="ARBA" id="ARBA00022525"/>
    </source>
</evidence>
<dbReference type="SMART" id="SM00120">
    <property type="entry name" value="HX"/>
    <property type="match status" value="1"/>
</dbReference>
<proteinExistence type="predicted"/>
<dbReference type="Pfam" id="PF01033">
    <property type="entry name" value="Somatomedin_B"/>
    <property type="match status" value="1"/>
</dbReference>
<dbReference type="GO" id="GO:0033627">
    <property type="term" value="P:cell adhesion mediated by integrin"/>
    <property type="evidence" value="ECO:0007669"/>
    <property type="project" value="TreeGrafter"/>
</dbReference>
<reference evidence="9" key="1">
    <citation type="submission" date="2022-03" db="EMBL/GenBank/DDBJ databases">
        <authorList>
            <person name="Alioto T."/>
            <person name="Alioto T."/>
            <person name="Gomez Garrido J."/>
        </authorList>
    </citation>
    <scope>NUCLEOTIDE SEQUENCE</scope>
</reference>
<dbReference type="PROSITE" id="PS51642">
    <property type="entry name" value="HEMOPEXIN_2"/>
    <property type="match status" value="1"/>
</dbReference>
<organism evidence="9 10">
    <name type="scientific">Pelobates cultripes</name>
    <name type="common">Western spadefoot toad</name>
    <dbReference type="NCBI Taxonomy" id="61616"/>
    <lineage>
        <taxon>Eukaryota</taxon>
        <taxon>Metazoa</taxon>
        <taxon>Chordata</taxon>
        <taxon>Craniata</taxon>
        <taxon>Vertebrata</taxon>
        <taxon>Euteleostomi</taxon>
        <taxon>Amphibia</taxon>
        <taxon>Batrachia</taxon>
        <taxon>Anura</taxon>
        <taxon>Pelobatoidea</taxon>
        <taxon>Pelobatidae</taxon>
        <taxon>Pelobates</taxon>
    </lineage>
</organism>
<dbReference type="InterPro" id="IPR018487">
    <property type="entry name" value="Hemopexin-like_repeat"/>
</dbReference>
<gene>
    <name evidence="9" type="ORF">PECUL_23A024560</name>
</gene>
<keyword evidence="5" id="KW-1015">Disulfide bond</keyword>
<dbReference type="PANTHER" id="PTHR22917">
    <property type="entry name" value="HEMOPEXIN DOMAIN-CONTAINING PROTEIN"/>
    <property type="match status" value="1"/>
</dbReference>
<dbReference type="AlphaFoldDB" id="A0AAD1QY76"/>
<evidence type="ECO:0000256" key="4">
    <source>
        <dbReference type="ARBA" id="ARBA00022737"/>
    </source>
</evidence>
<feature type="signal peptide" evidence="7">
    <location>
        <begin position="1"/>
        <end position="20"/>
    </location>
</feature>
<evidence type="ECO:0000256" key="5">
    <source>
        <dbReference type="ARBA" id="ARBA00023157"/>
    </source>
</evidence>
<protein>
    <submittedName>
        <fullName evidence="9">Vitronectin</fullName>
    </submittedName>
</protein>
<dbReference type="InterPro" id="IPR051298">
    <property type="entry name" value="Heme_transport/Cell_adhesion"/>
</dbReference>
<evidence type="ECO:0000256" key="6">
    <source>
        <dbReference type="PROSITE-ProRule" id="PRU01011"/>
    </source>
</evidence>
<keyword evidence="4" id="KW-0677">Repeat</keyword>
<dbReference type="PRINTS" id="PR00022">
    <property type="entry name" value="SOMATOMEDINB"/>
</dbReference>
<evidence type="ECO:0000256" key="7">
    <source>
        <dbReference type="SAM" id="SignalP"/>
    </source>
</evidence>
<evidence type="ECO:0000259" key="8">
    <source>
        <dbReference type="PROSITE" id="PS50958"/>
    </source>
</evidence>
<keyword evidence="3 7" id="KW-0732">Signal</keyword>
<accession>A0AAD1QY76</accession>
<comment type="subcellular location">
    <subcellularLocation>
        <location evidence="1">Secreted</location>
    </subcellularLocation>
</comment>
<feature type="repeat" description="Hemopexin" evidence="6">
    <location>
        <begin position="144"/>
        <end position="189"/>
    </location>
</feature>
<dbReference type="SMART" id="SM00201">
    <property type="entry name" value="SO"/>
    <property type="match status" value="1"/>
</dbReference>
<dbReference type="EMBL" id="OW240912">
    <property type="protein sequence ID" value="CAH2219973.1"/>
    <property type="molecule type" value="Genomic_DNA"/>
</dbReference>
<dbReference type="SUPFAM" id="SSF50923">
    <property type="entry name" value="Hemopexin-like domain"/>
    <property type="match status" value="1"/>
</dbReference>
<evidence type="ECO:0000256" key="1">
    <source>
        <dbReference type="ARBA" id="ARBA00004613"/>
    </source>
</evidence>